<feature type="transmembrane region" description="Helical" evidence="1">
    <location>
        <begin position="138"/>
        <end position="164"/>
    </location>
</feature>
<feature type="transmembrane region" description="Helical" evidence="1">
    <location>
        <begin position="20"/>
        <end position="40"/>
    </location>
</feature>
<proteinExistence type="predicted"/>
<accession>A0A067PHR8</accession>
<dbReference type="InParanoid" id="A0A067PHR8"/>
<keyword evidence="1" id="KW-0812">Transmembrane</keyword>
<evidence type="ECO:0008006" key="4">
    <source>
        <dbReference type="Google" id="ProtNLM"/>
    </source>
</evidence>
<evidence type="ECO:0000256" key="1">
    <source>
        <dbReference type="SAM" id="Phobius"/>
    </source>
</evidence>
<protein>
    <recommendedName>
        <fullName evidence="4">G-protein coupled receptors family 1 profile domain-containing protein</fullName>
    </recommendedName>
</protein>
<name>A0A067PHR8_9AGAM</name>
<dbReference type="AlphaFoldDB" id="A0A067PHR8"/>
<feature type="transmembrane region" description="Helical" evidence="1">
    <location>
        <begin position="60"/>
        <end position="84"/>
    </location>
</feature>
<dbReference type="EMBL" id="KL197768">
    <property type="protein sequence ID" value="KDQ50001.1"/>
    <property type="molecule type" value="Genomic_DNA"/>
</dbReference>
<dbReference type="PANTHER" id="PTHR38848:SF3">
    <property type="entry name" value="G-PROTEIN COUPLED RECEPTORS FAMILY 3 PROFILE DOMAIN-CONTAINING PROTEIN"/>
    <property type="match status" value="1"/>
</dbReference>
<feature type="transmembrane region" description="Helical" evidence="1">
    <location>
        <begin position="245"/>
        <end position="267"/>
    </location>
</feature>
<keyword evidence="1" id="KW-1133">Transmembrane helix</keyword>
<dbReference type="Proteomes" id="UP000027265">
    <property type="component" value="Unassembled WGS sequence"/>
</dbReference>
<evidence type="ECO:0000313" key="3">
    <source>
        <dbReference type="Proteomes" id="UP000027265"/>
    </source>
</evidence>
<dbReference type="HOGENOM" id="CLU_043698_4_0_1"/>
<gene>
    <name evidence="2" type="ORF">JAAARDRAFT_142595</name>
</gene>
<feature type="transmembrane region" description="Helical" evidence="1">
    <location>
        <begin position="90"/>
        <end position="117"/>
    </location>
</feature>
<dbReference type="PANTHER" id="PTHR38848">
    <property type="entry name" value="G-PROTEIN COUPLED RECEPTORS FAMILY 3 PROFILE DOMAIN-CONTAINING PROTEIN"/>
    <property type="match status" value="1"/>
</dbReference>
<sequence>MINSVVGGGGSSRMMFPSTGMQILSSIIHLLGVSIIAHCLSRRIAIENLTTMDGFRQISWPRLCIILVFLDSWLFVFMGGLLIFGAGVELHPLACSLGVDICIAFYATSKIFIYCFLMEKVYIVWAPPTGVAGRFKSPIYNCCIVAVSMYSVVVAIAVIGATSFFRNDGACVIGLRRYASASLLGYDLFINLFLTSMFLWPLFRYKFANAALRKVASRTLFAALMALSTSTLNILVLTIMHGQQLAWVCLGSCGTDVVLNALVLFWVTGGAGAASDDSAPTGAVNHFTSCIRFPTVKTDIGFDPAIARDTTTVC</sequence>
<organism evidence="2 3">
    <name type="scientific">Jaapia argillacea MUCL 33604</name>
    <dbReference type="NCBI Taxonomy" id="933084"/>
    <lineage>
        <taxon>Eukaryota</taxon>
        <taxon>Fungi</taxon>
        <taxon>Dikarya</taxon>
        <taxon>Basidiomycota</taxon>
        <taxon>Agaricomycotina</taxon>
        <taxon>Agaricomycetes</taxon>
        <taxon>Agaricomycetidae</taxon>
        <taxon>Jaapiales</taxon>
        <taxon>Jaapiaceae</taxon>
        <taxon>Jaapia</taxon>
    </lineage>
</organism>
<reference evidence="3" key="1">
    <citation type="journal article" date="2014" name="Proc. Natl. Acad. Sci. U.S.A.">
        <title>Extensive sampling of basidiomycete genomes demonstrates inadequacy of the white-rot/brown-rot paradigm for wood decay fungi.</title>
        <authorList>
            <person name="Riley R."/>
            <person name="Salamov A.A."/>
            <person name="Brown D.W."/>
            <person name="Nagy L.G."/>
            <person name="Floudas D."/>
            <person name="Held B.W."/>
            <person name="Levasseur A."/>
            <person name="Lombard V."/>
            <person name="Morin E."/>
            <person name="Otillar R."/>
            <person name="Lindquist E.A."/>
            <person name="Sun H."/>
            <person name="LaButti K.M."/>
            <person name="Schmutz J."/>
            <person name="Jabbour D."/>
            <person name="Luo H."/>
            <person name="Baker S.E."/>
            <person name="Pisabarro A.G."/>
            <person name="Walton J.D."/>
            <person name="Blanchette R.A."/>
            <person name="Henrissat B."/>
            <person name="Martin F."/>
            <person name="Cullen D."/>
            <person name="Hibbett D.S."/>
            <person name="Grigoriev I.V."/>
        </authorList>
    </citation>
    <scope>NUCLEOTIDE SEQUENCE [LARGE SCALE GENOMIC DNA]</scope>
    <source>
        <strain evidence="3">MUCL 33604</strain>
    </source>
</reference>
<feature type="transmembrane region" description="Helical" evidence="1">
    <location>
        <begin position="215"/>
        <end position="239"/>
    </location>
</feature>
<feature type="transmembrane region" description="Helical" evidence="1">
    <location>
        <begin position="184"/>
        <end position="203"/>
    </location>
</feature>
<keyword evidence="3" id="KW-1185">Reference proteome</keyword>
<keyword evidence="1" id="KW-0472">Membrane</keyword>
<dbReference type="OrthoDB" id="3210850at2759"/>
<evidence type="ECO:0000313" key="2">
    <source>
        <dbReference type="EMBL" id="KDQ50001.1"/>
    </source>
</evidence>